<protein>
    <recommendedName>
        <fullName evidence="5">Retrotransposon Copia-like N-terminal domain-containing protein</fullName>
    </recommendedName>
</protein>
<evidence type="ECO:0000313" key="3">
    <source>
        <dbReference type="EMBL" id="GJS57075.1"/>
    </source>
</evidence>
<sequence length="456" mass="50925">MVLSSTYSTPLTCCYSRDALEKMAALVDELAMMVHAFCSSTAVLEVISQQHTTQNTNTTTVKVTTTIIPNESNDHTDNTKTNHTKTTTDVVNETPSRFNDIKSPLKSSPVITSLAPVSSTHMIKCLSPMEMFVKNLLNYFAGHRCKPPAFVFLRTELKPPWEPHDPRGTNPNLTDVGHSTVWEAQDGFNIHFAEALSTVFSMVISTPASDYTTKSSAAWNMRWSGSLKEIERLDSGSTQYDESSPGKIRCYIHAAAYTSDIPSIGIRAWLIQTLNIVDPNLWKVLDQLGWFNWAVWAITIAFCFVSHQLVSFGLISAYAYSTRTKNKSKSWSKGLDFSPLQTYSRSRKRFGMVVGESSQPPVKDTTLTFQCPILTSTNYTIWRMRMEVLLGIHGVCDVVDPGSGDAKKNNIVKGLLFQSIPEDLILQIENLKSGKEMWEAIKTRNLGADRVKEARL</sequence>
<comment type="caution">
    <text evidence="3">The sequence shown here is derived from an EMBL/GenBank/DDBJ whole genome shotgun (WGS) entry which is preliminary data.</text>
</comment>
<organism evidence="3 4">
    <name type="scientific">Tanacetum coccineum</name>
    <dbReference type="NCBI Taxonomy" id="301880"/>
    <lineage>
        <taxon>Eukaryota</taxon>
        <taxon>Viridiplantae</taxon>
        <taxon>Streptophyta</taxon>
        <taxon>Embryophyta</taxon>
        <taxon>Tracheophyta</taxon>
        <taxon>Spermatophyta</taxon>
        <taxon>Magnoliopsida</taxon>
        <taxon>eudicotyledons</taxon>
        <taxon>Gunneridae</taxon>
        <taxon>Pentapetalae</taxon>
        <taxon>asterids</taxon>
        <taxon>campanulids</taxon>
        <taxon>Asterales</taxon>
        <taxon>Asteraceae</taxon>
        <taxon>Asteroideae</taxon>
        <taxon>Anthemideae</taxon>
        <taxon>Anthemidinae</taxon>
        <taxon>Tanacetum</taxon>
    </lineage>
</organism>
<reference evidence="3" key="1">
    <citation type="journal article" date="2022" name="Int. J. Mol. Sci.">
        <title>Draft Genome of Tanacetum Coccineum: Genomic Comparison of Closely Related Tanacetum-Family Plants.</title>
        <authorList>
            <person name="Yamashiro T."/>
            <person name="Shiraishi A."/>
            <person name="Nakayama K."/>
            <person name="Satake H."/>
        </authorList>
    </citation>
    <scope>NUCLEOTIDE SEQUENCE</scope>
</reference>
<evidence type="ECO:0000313" key="4">
    <source>
        <dbReference type="Proteomes" id="UP001151760"/>
    </source>
</evidence>
<keyword evidence="2" id="KW-0472">Membrane</keyword>
<dbReference type="Proteomes" id="UP001151760">
    <property type="component" value="Unassembled WGS sequence"/>
</dbReference>
<dbReference type="EMBL" id="BQNB010008980">
    <property type="protein sequence ID" value="GJS57075.1"/>
    <property type="molecule type" value="Genomic_DNA"/>
</dbReference>
<feature type="transmembrane region" description="Helical" evidence="2">
    <location>
        <begin position="293"/>
        <end position="320"/>
    </location>
</feature>
<name>A0ABQ4WW57_9ASTR</name>
<reference evidence="3" key="2">
    <citation type="submission" date="2022-01" db="EMBL/GenBank/DDBJ databases">
        <authorList>
            <person name="Yamashiro T."/>
            <person name="Shiraishi A."/>
            <person name="Satake H."/>
            <person name="Nakayama K."/>
        </authorList>
    </citation>
    <scope>NUCLEOTIDE SEQUENCE</scope>
</reference>
<proteinExistence type="predicted"/>
<evidence type="ECO:0000256" key="1">
    <source>
        <dbReference type="SAM" id="MobiDB-lite"/>
    </source>
</evidence>
<evidence type="ECO:0008006" key="5">
    <source>
        <dbReference type="Google" id="ProtNLM"/>
    </source>
</evidence>
<feature type="region of interest" description="Disordered" evidence="1">
    <location>
        <begin position="69"/>
        <end position="88"/>
    </location>
</feature>
<accession>A0ABQ4WW57</accession>
<gene>
    <name evidence="3" type="ORF">Tco_0651859</name>
</gene>
<keyword evidence="2" id="KW-0812">Transmembrane</keyword>
<keyword evidence="4" id="KW-1185">Reference proteome</keyword>
<evidence type="ECO:0000256" key="2">
    <source>
        <dbReference type="SAM" id="Phobius"/>
    </source>
</evidence>
<keyword evidence="2" id="KW-1133">Transmembrane helix</keyword>